<evidence type="ECO:0000313" key="1">
    <source>
        <dbReference type="EMBL" id="ORZ31427.1"/>
    </source>
</evidence>
<comment type="caution">
    <text evidence="1">The sequence shown here is derived from an EMBL/GenBank/DDBJ whole genome shotgun (WGS) entry which is preliminary data.</text>
</comment>
<reference evidence="1 2" key="1">
    <citation type="submission" date="2016-07" db="EMBL/GenBank/DDBJ databases">
        <title>Pervasive Adenine N6-methylation of Active Genes in Fungi.</title>
        <authorList>
            <consortium name="DOE Joint Genome Institute"/>
            <person name="Mondo S.J."/>
            <person name="Dannebaum R.O."/>
            <person name="Kuo R.C."/>
            <person name="Labutti K."/>
            <person name="Haridas S."/>
            <person name="Kuo A."/>
            <person name="Salamov A."/>
            <person name="Ahrendt S.R."/>
            <person name="Lipzen A."/>
            <person name="Sullivan W."/>
            <person name="Andreopoulos W.B."/>
            <person name="Clum A."/>
            <person name="Lindquist E."/>
            <person name="Daum C."/>
            <person name="Ramamoorthy G.K."/>
            <person name="Gryganskyi A."/>
            <person name="Culley D."/>
            <person name="Magnuson J.K."/>
            <person name="James T.Y."/>
            <person name="O'Malley M.A."/>
            <person name="Stajich J.E."/>
            <person name="Spatafora J.W."/>
            <person name="Visel A."/>
            <person name="Grigoriev I.V."/>
        </authorList>
    </citation>
    <scope>NUCLEOTIDE SEQUENCE [LARGE SCALE GENOMIC DNA]</scope>
    <source>
        <strain evidence="1 2">PL171</strain>
    </source>
</reference>
<name>A0A1Y2HA21_9FUNG</name>
<proteinExistence type="predicted"/>
<protein>
    <submittedName>
        <fullName evidence="1">Uncharacterized protein</fullName>
    </submittedName>
</protein>
<sequence length="129" mass="14148">MFDIAHATCPVFAARITDALDQRIADIVESGQVSSEEKMVDMALMWIKEEVGWHVASEVLEVLEVEGVEQSEVDGACNLVDDDDVNQIEDRDSLLAAIEMYREEYGMPEPQPVGGLVAPDSEVDLPGLV</sequence>
<keyword evidence="2" id="KW-1185">Reference proteome</keyword>
<dbReference type="EMBL" id="MCFL01000060">
    <property type="protein sequence ID" value="ORZ31427.1"/>
    <property type="molecule type" value="Genomic_DNA"/>
</dbReference>
<dbReference type="AlphaFoldDB" id="A0A1Y2HA21"/>
<evidence type="ECO:0000313" key="2">
    <source>
        <dbReference type="Proteomes" id="UP000193411"/>
    </source>
</evidence>
<dbReference type="Proteomes" id="UP000193411">
    <property type="component" value="Unassembled WGS sequence"/>
</dbReference>
<gene>
    <name evidence="1" type="ORF">BCR44DRAFT_1442308</name>
</gene>
<accession>A0A1Y2HA21</accession>
<organism evidence="1 2">
    <name type="scientific">Catenaria anguillulae PL171</name>
    <dbReference type="NCBI Taxonomy" id="765915"/>
    <lineage>
        <taxon>Eukaryota</taxon>
        <taxon>Fungi</taxon>
        <taxon>Fungi incertae sedis</taxon>
        <taxon>Blastocladiomycota</taxon>
        <taxon>Blastocladiomycetes</taxon>
        <taxon>Blastocladiales</taxon>
        <taxon>Catenariaceae</taxon>
        <taxon>Catenaria</taxon>
    </lineage>
</organism>